<comment type="caution">
    <text evidence="3">The sequence shown here is derived from an EMBL/GenBank/DDBJ whole genome shotgun (WGS) entry which is preliminary data.</text>
</comment>
<feature type="domain" description="C2H2-type" evidence="2">
    <location>
        <begin position="230"/>
        <end position="253"/>
    </location>
</feature>
<name>A0A4U5NFS3_STECR</name>
<dbReference type="SUPFAM" id="SSF57667">
    <property type="entry name" value="beta-beta-alpha zinc fingers"/>
    <property type="match status" value="1"/>
</dbReference>
<dbReference type="InterPro" id="IPR036236">
    <property type="entry name" value="Znf_C2H2_sf"/>
</dbReference>
<organism evidence="3">
    <name type="scientific">Steinernema carpocapsae</name>
    <name type="common">Entomopathogenic nematode</name>
    <dbReference type="NCBI Taxonomy" id="34508"/>
    <lineage>
        <taxon>Eukaryota</taxon>
        <taxon>Metazoa</taxon>
        <taxon>Ecdysozoa</taxon>
        <taxon>Nematoda</taxon>
        <taxon>Chromadorea</taxon>
        <taxon>Rhabditida</taxon>
        <taxon>Tylenchina</taxon>
        <taxon>Panagrolaimomorpha</taxon>
        <taxon>Strongyloidoidea</taxon>
        <taxon>Steinernematidae</taxon>
        <taxon>Steinernema</taxon>
    </lineage>
</organism>
<proteinExistence type="predicted"/>
<sequence>MDKAVLFDFVMLPYQNLMNQGADWLSPSSTPSDPLVPATCNSFVSMVAAASASTVSSPLPLVGESSSPLGLALPTTTSAQTALLHQFLALRFRCVHCSFSAADVLSVHQHNLSAHQILDGAVFDSLNPAPQPDLLSAHSLLLQSTSTLLPVTLPSSLPSSPPLSASVHTVLPPRPQTDSALLQQQIQQHYDSLAPEGQVRCETCGKYLSKKKPLSSLINHAKRHYANKQFNCTECTYGSSEAAHVRNHMRLRHQVTDKEPVDLRDPRLQQAWMTIASKCFPSMTEQLSRFRFKRFRKRRRSSPSASASRSEQPSSTSAATSSGSADSRLRSLTESPTHPPRLSTESPPDTPSAFRVLAPRISESSEH</sequence>
<reference evidence="3" key="2">
    <citation type="journal article" date="2015" name="Genome Biol.">
        <title>Comparative genomics of Steinernema reveals deeply conserved gene regulatory networks.</title>
        <authorList>
            <person name="Dillman A.R."/>
            <person name="Macchietto M."/>
            <person name="Porter C.F."/>
            <person name="Rogers A."/>
            <person name="Williams B."/>
            <person name="Antoshechkin I."/>
            <person name="Lee M.M."/>
            <person name="Goodwin Z."/>
            <person name="Lu X."/>
            <person name="Lewis E.E."/>
            <person name="Goodrich-Blair H."/>
            <person name="Stock S.P."/>
            <person name="Adams B.J."/>
            <person name="Sternberg P.W."/>
            <person name="Mortazavi A."/>
        </authorList>
    </citation>
    <scope>NUCLEOTIDE SEQUENCE [LARGE SCALE GENOMIC DNA]</scope>
    <source>
        <strain evidence="3">ALL</strain>
    </source>
</reference>
<evidence type="ECO:0000256" key="1">
    <source>
        <dbReference type="SAM" id="MobiDB-lite"/>
    </source>
</evidence>
<dbReference type="STRING" id="34508.A0A4U5NFS3"/>
<accession>A0A4U5NFS3</accession>
<gene>
    <name evidence="3" type="ORF">L596_015267</name>
</gene>
<feature type="domain" description="C2H2-type" evidence="2">
    <location>
        <begin position="92"/>
        <end position="115"/>
    </location>
</feature>
<reference evidence="3" key="1">
    <citation type="submission" date="2013-11" db="EMBL/GenBank/DDBJ databases">
        <authorList>
            <person name="Sternberg P."/>
            <person name="Dillman A."/>
            <person name="Macchietto M."/>
        </authorList>
    </citation>
    <scope>NUCLEOTIDE SEQUENCE</scope>
    <source>
        <strain evidence="3">ALL</strain>
    </source>
</reference>
<dbReference type="OrthoDB" id="10501168at2759"/>
<evidence type="ECO:0000313" key="3">
    <source>
        <dbReference type="EMBL" id="TKR81391.1"/>
    </source>
</evidence>
<feature type="region of interest" description="Disordered" evidence="1">
    <location>
        <begin position="294"/>
        <end position="367"/>
    </location>
</feature>
<reference evidence="3" key="3">
    <citation type="journal article" date="2019" name="G3 (Bethesda)">
        <title>Hybrid Assembly of the Genome of the Entomopathogenic Nematode Steinernema carpocapsae Identifies the X-Chromosome.</title>
        <authorList>
            <person name="Serra L."/>
            <person name="Macchietto M."/>
            <person name="Macias-Munoz A."/>
            <person name="McGill C.J."/>
            <person name="Rodriguez I.M."/>
            <person name="Rodriguez B."/>
            <person name="Murad R."/>
            <person name="Mortazavi A."/>
        </authorList>
    </citation>
    <scope>NUCLEOTIDE SEQUENCE</scope>
    <source>
        <strain evidence="3">ALL</strain>
    </source>
</reference>
<evidence type="ECO:0000259" key="2">
    <source>
        <dbReference type="SMART" id="SM00355"/>
    </source>
</evidence>
<dbReference type="AlphaFoldDB" id="A0A4U5NFS3"/>
<dbReference type="SMART" id="SM00355">
    <property type="entry name" value="ZnF_C2H2"/>
    <property type="match status" value="3"/>
</dbReference>
<protein>
    <recommendedName>
        <fullName evidence="2">C2H2-type domain-containing protein</fullName>
    </recommendedName>
</protein>
<dbReference type="EMBL" id="AZBU02000004">
    <property type="protein sequence ID" value="TKR81391.1"/>
    <property type="molecule type" value="Genomic_DNA"/>
</dbReference>
<feature type="compositionally biased region" description="Low complexity" evidence="1">
    <location>
        <begin position="302"/>
        <end position="326"/>
    </location>
</feature>
<dbReference type="Gene3D" id="3.30.160.60">
    <property type="entry name" value="Classic Zinc Finger"/>
    <property type="match status" value="1"/>
</dbReference>
<feature type="domain" description="C2H2-type" evidence="2">
    <location>
        <begin position="199"/>
        <end position="224"/>
    </location>
</feature>
<dbReference type="InterPro" id="IPR013087">
    <property type="entry name" value="Znf_C2H2_type"/>
</dbReference>